<sequence length="217" mass="24549">MIAQIQYFITSVFILTAVSLNAQNMAVTDKGDTVILYQDGTWSLTQSHKASNESDVEIRTTKVDPFTGKKSSVTKTWMNIGEFDRGNFFGNTSCVDSVYAFNLGFTSYIGCLEKFKSTVQIQLANKDVIELLQVSPSNCSSFATATFLPIRKESIKSDEIKDYQYDQLNKLANTTWTLIRVNTETQEVLIKPVKSDKHQGHSFFMEHLRALEYQPQP</sequence>
<keyword evidence="1" id="KW-0732">Signal</keyword>
<proteinExistence type="predicted"/>
<feature type="signal peptide" evidence="1">
    <location>
        <begin position="1"/>
        <end position="22"/>
    </location>
</feature>
<feature type="chain" id="PRO_5037216718" description="DUF4488 domain-containing protein" evidence="1">
    <location>
        <begin position="23"/>
        <end position="217"/>
    </location>
</feature>
<evidence type="ECO:0000313" key="2">
    <source>
        <dbReference type="EMBL" id="QSE97626.1"/>
    </source>
</evidence>
<dbReference type="Proteomes" id="UP000662783">
    <property type="component" value="Chromosome"/>
</dbReference>
<dbReference type="EMBL" id="CP070608">
    <property type="protein sequence ID" value="QSE97626.1"/>
    <property type="molecule type" value="Genomic_DNA"/>
</dbReference>
<name>A0A975A0V5_9BACT</name>
<dbReference type="KEGG" id="fuv:JR347_00630"/>
<organism evidence="2 3">
    <name type="scientific">Fulvivirga lutea</name>
    <dbReference type="NCBI Taxonomy" id="2810512"/>
    <lineage>
        <taxon>Bacteria</taxon>
        <taxon>Pseudomonadati</taxon>
        <taxon>Bacteroidota</taxon>
        <taxon>Cytophagia</taxon>
        <taxon>Cytophagales</taxon>
        <taxon>Fulvivirgaceae</taxon>
        <taxon>Fulvivirga</taxon>
    </lineage>
</organism>
<protein>
    <recommendedName>
        <fullName evidence="4">DUF4488 domain-containing protein</fullName>
    </recommendedName>
</protein>
<evidence type="ECO:0000313" key="3">
    <source>
        <dbReference type="Proteomes" id="UP000662783"/>
    </source>
</evidence>
<evidence type="ECO:0008006" key="4">
    <source>
        <dbReference type="Google" id="ProtNLM"/>
    </source>
</evidence>
<gene>
    <name evidence="2" type="ORF">JR347_00630</name>
</gene>
<accession>A0A975A0V5</accession>
<evidence type="ECO:0000256" key="1">
    <source>
        <dbReference type="SAM" id="SignalP"/>
    </source>
</evidence>
<reference evidence="2" key="1">
    <citation type="submission" date="2021-02" db="EMBL/GenBank/DDBJ databases">
        <title>Fulvivirga sp. S481 isolated from sea water.</title>
        <authorList>
            <person name="Bae S.S."/>
            <person name="Baek K."/>
        </authorList>
    </citation>
    <scope>NUCLEOTIDE SEQUENCE</scope>
    <source>
        <strain evidence="2">S481</strain>
    </source>
</reference>
<dbReference type="RefSeq" id="WP_205722135.1">
    <property type="nucleotide sequence ID" value="NZ_CP070608.1"/>
</dbReference>
<dbReference type="AlphaFoldDB" id="A0A975A0V5"/>
<keyword evidence="3" id="KW-1185">Reference proteome</keyword>